<proteinExistence type="predicted"/>
<evidence type="ECO:0000259" key="1">
    <source>
        <dbReference type="PROSITE" id="PS50011"/>
    </source>
</evidence>
<dbReference type="PANTHER" id="PTHR27003:SF471">
    <property type="entry name" value="VASCULAR ENDOTHELIAL GROWTH FACTOR RECEPTOR 2 (VEGFR2)-RELATED"/>
    <property type="match status" value="1"/>
</dbReference>
<dbReference type="PROSITE" id="PS50011">
    <property type="entry name" value="PROTEIN_KINASE_DOM"/>
    <property type="match status" value="2"/>
</dbReference>
<dbReference type="InterPro" id="IPR000719">
    <property type="entry name" value="Prot_kinase_dom"/>
</dbReference>
<accession>A0ABQ4ZWM6</accession>
<evidence type="ECO:0000313" key="3">
    <source>
        <dbReference type="Proteomes" id="UP001151760"/>
    </source>
</evidence>
<dbReference type="InterPro" id="IPR011009">
    <property type="entry name" value="Kinase-like_dom_sf"/>
</dbReference>
<dbReference type="SUPFAM" id="SSF56112">
    <property type="entry name" value="Protein kinase-like (PK-like)"/>
    <property type="match status" value="2"/>
</dbReference>
<name>A0ABQ4ZWM6_9ASTR</name>
<dbReference type="Gene3D" id="3.30.200.20">
    <property type="entry name" value="Phosphorylase Kinase, domain 1"/>
    <property type="match status" value="2"/>
</dbReference>
<reference evidence="2" key="1">
    <citation type="journal article" date="2022" name="Int. J. Mol. Sci.">
        <title>Draft Genome of Tanacetum Coccineum: Genomic Comparison of Closely Related Tanacetum-Family Plants.</title>
        <authorList>
            <person name="Yamashiro T."/>
            <person name="Shiraishi A."/>
            <person name="Nakayama K."/>
            <person name="Satake H."/>
        </authorList>
    </citation>
    <scope>NUCLEOTIDE SEQUENCE</scope>
</reference>
<dbReference type="SMART" id="SM00220">
    <property type="entry name" value="S_TKc"/>
    <property type="match status" value="1"/>
</dbReference>
<sequence>MSATNNFSETCRIGKGGYGTVYKAVLLICDGNNASPIDEVNKEELPNRHINTVAIKRIFDRVDNQGEHGFLSEIEMLSKCKHQNVVSLFGLCYEENEMVLIYEYVSNGSLEDYLGDNDKPVNLNWAQCMQISLDIAHRIKYLHTSTKDKPTIIHRDIKSANILLDNNWVAKIGDFGFSKLNNTNQQSRTLVTSTIAGTSLYLDPEYSSTGKLNKKSDVYSFGVVLFEIMCGTLKEMVDPNIIEADENNFMLYGGLNQDSLDTYSRIAYQCLEETQAKRPTMEVVIEELEKAILSQKNSKDNLHISLGDIKLATENFSDDKCIKKGRYWKQYDGEIPRADTSANHEHTSTVIVKRFDSMSEEGPQRFLTEIKVLVEFKHKNIVSLVGYCAEMGERIIVYEHALNGRLNKYVQDASLTWMQRINICIDVARGLAFLQRGGVTGEDDQGMIHGDIKSGSILLDAEWNAKISNLELASSKWKPEKWKHDGDDYGSLGFLDPTREDYITQESDMYSLGVLLLEMFSGRFAWELEPLSFYKDKYGRCDPTDLINQVAFDGIKEQISANSCEKLFGVALYCGAYKGNRAVIEKLEEALQAHIGSNRVKITRT</sequence>
<dbReference type="Gene3D" id="1.10.510.10">
    <property type="entry name" value="Transferase(Phosphotransferase) domain 1"/>
    <property type="match status" value="2"/>
</dbReference>
<dbReference type="PANTHER" id="PTHR27003">
    <property type="entry name" value="OS07G0166700 PROTEIN"/>
    <property type="match status" value="1"/>
</dbReference>
<feature type="domain" description="Protein kinase" evidence="1">
    <location>
        <begin position="7"/>
        <end position="293"/>
    </location>
</feature>
<feature type="domain" description="Protein kinase" evidence="1">
    <location>
        <begin position="316"/>
        <end position="605"/>
    </location>
</feature>
<dbReference type="EMBL" id="BQNB010011751">
    <property type="protein sequence ID" value="GJS94689.1"/>
    <property type="molecule type" value="Genomic_DNA"/>
</dbReference>
<dbReference type="Pfam" id="PF07714">
    <property type="entry name" value="PK_Tyr_Ser-Thr"/>
    <property type="match status" value="2"/>
</dbReference>
<protein>
    <submittedName>
        <fullName evidence="2">Kinase-like domain, phloem protein 2-like protein</fullName>
    </submittedName>
</protein>
<evidence type="ECO:0000313" key="2">
    <source>
        <dbReference type="EMBL" id="GJS94689.1"/>
    </source>
</evidence>
<dbReference type="Proteomes" id="UP001151760">
    <property type="component" value="Unassembled WGS sequence"/>
</dbReference>
<organism evidence="2 3">
    <name type="scientific">Tanacetum coccineum</name>
    <dbReference type="NCBI Taxonomy" id="301880"/>
    <lineage>
        <taxon>Eukaryota</taxon>
        <taxon>Viridiplantae</taxon>
        <taxon>Streptophyta</taxon>
        <taxon>Embryophyta</taxon>
        <taxon>Tracheophyta</taxon>
        <taxon>Spermatophyta</taxon>
        <taxon>Magnoliopsida</taxon>
        <taxon>eudicotyledons</taxon>
        <taxon>Gunneridae</taxon>
        <taxon>Pentapetalae</taxon>
        <taxon>asterids</taxon>
        <taxon>campanulids</taxon>
        <taxon>Asterales</taxon>
        <taxon>Asteraceae</taxon>
        <taxon>Asteroideae</taxon>
        <taxon>Anthemideae</taxon>
        <taxon>Anthemidinae</taxon>
        <taxon>Tanacetum</taxon>
    </lineage>
</organism>
<dbReference type="InterPro" id="IPR001245">
    <property type="entry name" value="Ser-Thr/Tyr_kinase_cat_dom"/>
</dbReference>
<gene>
    <name evidence="2" type="ORF">Tco_0801657</name>
</gene>
<keyword evidence="3" id="KW-1185">Reference proteome</keyword>
<dbReference type="PROSITE" id="PS00108">
    <property type="entry name" value="PROTEIN_KINASE_ST"/>
    <property type="match status" value="1"/>
</dbReference>
<comment type="caution">
    <text evidence="2">The sequence shown here is derived from an EMBL/GenBank/DDBJ whole genome shotgun (WGS) entry which is preliminary data.</text>
</comment>
<reference evidence="2" key="2">
    <citation type="submission" date="2022-01" db="EMBL/GenBank/DDBJ databases">
        <authorList>
            <person name="Yamashiro T."/>
            <person name="Shiraishi A."/>
            <person name="Satake H."/>
            <person name="Nakayama K."/>
        </authorList>
    </citation>
    <scope>NUCLEOTIDE SEQUENCE</scope>
</reference>
<dbReference type="InterPro" id="IPR045272">
    <property type="entry name" value="ANXUR1/2-like"/>
</dbReference>
<dbReference type="InterPro" id="IPR008271">
    <property type="entry name" value="Ser/Thr_kinase_AS"/>
</dbReference>